<dbReference type="RefSeq" id="XP_055897457.1">
    <property type="nucleotide sequence ID" value="XM_056041482.1"/>
</dbReference>
<evidence type="ECO:0000313" key="2">
    <source>
        <dbReference type="RefSeq" id="XP_055897457.1"/>
    </source>
</evidence>
<proteinExistence type="predicted"/>
<dbReference type="Proteomes" id="UP001165740">
    <property type="component" value="Chromosome 9"/>
</dbReference>
<reference evidence="2" key="1">
    <citation type="submission" date="2025-08" db="UniProtKB">
        <authorList>
            <consortium name="RefSeq"/>
        </authorList>
    </citation>
    <scope>IDENTIFICATION</scope>
</reference>
<evidence type="ECO:0000313" key="1">
    <source>
        <dbReference type="Proteomes" id="UP001165740"/>
    </source>
</evidence>
<dbReference type="GeneID" id="106069067"/>
<accession>A0A9W3BD82</accession>
<name>A0A9W3BD82_BIOGL</name>
<protein>
    <submittedName>
        <fullName evidence="2">Uncharacterized protein LOC106069067 isoform X1</fullName>
    </submittedName>
</protein>
<gene>
    <name evidence="2" type="primary">LOC106069067</name>
</gene>
<dbReference type="OrthoDB" id="6045352at2759"/>
<organism evidence="1 2">
    <name type="scientific">Biomphalaria glabrata</name>
    <name type="common">Bloodfluke planorb</name>
    <name type="synonym">Freshwater snail</name>
    <dbReference type="NCBI Taxonomy" id="6526"/>
    <lineage>
        <taxon>Eukaryota</taxon>
        <taxon>Metazoa</taxon>
        <taxon>Spiralia</taxon>
        <taxon>Lophotrochozoa</taxon>
        <taxon>Mollusca</taxon>
        <taxon>Gastropoda</taxon>
        <taxon>Heterobranchia</taxon>
        <taxon>Euthyneura</taxon>
        <taxon>Panpulmonata</taxon>
        <taxon>Hygrophila</taxon>
        <taxon>Lymnaeoidea</taxon>
        <taxon>Planorbidae</taxon>
        <taxon>Biomphalaria</taxon>
    </lineage>
</organism>
<dbReference type="AlphaFoldDB" id="A0A9W3BD82"/>
<keyword evidence="1" id="KW-1185">Reference proteome</keyword>
<sequence length="595" mass="67807">MIPTSGCMRPYKQLLDILTNLYNLETVKNKLQNMIVAIELIKTKGDSWIEEKETSTYQEIKQFITDQTSEVLQCCFTMTEQFHNGNKTICFKVSHPDPDCDESQIKRLNENLDKLQCEVTVKDKQIDKLLKLLTAQSTVSNDIHTLDGNVLEFRADIMKELHDDRSLTALLHTKCDAISKDVNDYKKQEAMKDRMLEYVSSKTDTIVKQQDDLKAKVETILQNQEDFSFQMDKFKHKCDCIAEGVDTRNVPKNPLSAVNKNQSRNTQQVKKSTRLQEPSEFVCKVTGLSDVQCVRHCPHIIGHHEQQVSGNIEADLYKHFTSCTKNPGHKDFIPVDTFKMIHLPKGHRNKDLFELIKAVVELTVRVNVTRTSPHRPMFWPNTTVPYFCRHLRGSKHLRGGSGMINEVIKSTEGACPCDTCQQSGNPSTDWWKIRVGTAANLVFGATEANSATLTLFYDNKESSEVNVKVVTTDFYKYINRDVSWFYCVTCDQKLAADLSKGVQHYYDLIKKNFEMYLESRDDCKLMFIVSHPHGCYKQISIGQWKDKIRMSDGSHRFTYLTCTCPGSTGAAVHLVGYGRHAHSGSLTSGLNYSSD</sequence>